<evidence type="ECO:0000256" key="6">
    <source>
        <dbReference type="ARBA" id="ARBA00022723"/>
    </source>
</evidence>
<evidence type="ECO:0000256" key="5">
    <source>
        <dbReference type="ARBA" id="ARBA00022617"/>
    </source>
</evidence>
<keyword evidence="11" id="KW-0503">Monooxygenase</keyword>
<dbReference type="FunFam" id="1.10.630.10:FF:000238">
    <property type="entry name" value="Cytochrome P450 2A6"/>
    <property type="match status" value="1"/>
</dbReference>
<organism evidence="13 14">
    <name type="scientific">Pleurodeles waltl</name>
    <name type="common">Iberian ribbed newt</name>
    <dbReference type="NCBI Taxonomy" id="8319"/>
    <lineage>
        <taxon>Eukaryota</taxon>
        <taxon>Metazoa</taxon>
        <taxon>Chordata</taxon>
        <taxon>Craniata</taxon>
        <taxon>Vertebrata</taxon>
        <taxon>Euteleostomi</taxon>
        <taxon>Amphibia</taxon>
        <taxon>Batrachia</taxon>
        <taxon>Caudata</taxon>
        <taxon>Salamandroidea</taxon>
        <taxon>Salamandridae</taxon>
        <taxon>Pleurodelinae</taxon>
        <taxon>Pleurodeles</taxon>
    </lineage>
</organism>
<dbReference type="GO" id="GO:0019373">
    <property type="term" value="P:epoxygenase P450 pathway"/>
    <property type="evidence" value="ECO:0007669"/>
    <property type="project" value="TreeGrafter"/>
</dbReference>
<name>A0AAV7N2F9_PLEWA</name>
<evidence type="ECO:0000256" key="2">
    <source>
        <dbReference type="ARBA" id="ARBA00004174"/>
    </source>
</evidence>
<evidence type="ECO:0000313" key="13">
    <source>
        <dbReference type="EMBL" id="KAJ1107398.1"/>
    </source>
</evidence>
<dbReference type="PANTHER" id="PTHR24300">
    <property type="entry name" value="CYTOCHROME P450 508A4-RELATED"/>
    <property type="match status" value="1"/>
</dbReference>
<evidence type="ECO:0000256" key="9">
    <source>
        <dbReference type="ARBA" id="ARBA00023002"/>
    </source>
</evidence>
<comment type="subcellular location">
    <subcellularLocation>
        <location evidence="3">Endoplasmic reticulum membrane</location>
        <topology evidence="3">Peripheral membrane protein</topology>
    </subcellularLocation>
    <subcellularLocation>
        <location evidence="2">Microsome membrane</location>
        <topology evidence="2">Peripheral membrane protein</topology>
    </subcellularLocation>
</comment>
<evidence type="ECO:0000256" key="1">
    <source>
        <dbReference type="ARBA" id="ARBA00001971"/>
    </source>
</evidence>
<proteinExistence type="inferred from homology"/>
<protein>
    <recommendedName>
        <fullName evidence="15">Cytochrome P450</fullName>
    </recommendedName>
</protein>
<dbReference type="PRINTS" id="PR00463">
    <property type="entry name" value="EP450I"/>
</dbReference>
<evidence type="ECO:0000256" key="8">
    <source>
        <dbReference type="ARBA" id="ARBA00022848"/>
    </source>
</evidence>
<gene>
    <name evidence="13" type="ORF">NDU88_004788</name>
</gene>
<feature type="non-terminal residue" evidence="13">
    <location>
        <position position="1"/>
    </location>
</feature>
<dbReference type="GO" id="GO:0020037">
    <property type="term" value="F:heme binding"/>
    <property type="evidence" value="ECO:0007669"/>
    <property type="project" value="InterPro"/>
</dbReference>
<keyword evidence="10" id="KW-0408">Iron</keyword>
<dbReference type="InterPro" id="IPR002401">
    <property type="entry name" value="Cyt_P450_E_grp-I"/>
</dbReference>
<dbReference type="InterPro" id="IPR001128">
    <property type="entry name" value="Cyt_P450"/>
</dbReference>
<dbReference type="GO" id="GO:0008392">
    <property type="term" value="F:arachidonate epoxygenase activity"/>
    <property type="evidence" value="ECO:0007669"/>
    <property type="project" value="TreeGrafter"/>
</dbReference>
<dbReference type="GO" id="GO:0005506">
    <property type="term" value="F:iron ion binding"/>
    <property type="evidence" value="ECO:0007669"/>
    <property type="project" value="InterPro"/>
</dbReference>
<keyword evidence="12" id="KW-0472">Membrane</keyword>
<keyword evidence="14" id="KW-1185">Reference proteome</keyword>
<dbReference type="Gene3D" id="1.10.630.10">
    <property type="entry name" value="Cytochrome P450"/>
    <property type="match status" value="1"/>
</dbReference>
<evidence type="ECO:0000256" key="4">
    <source>
        <dbReference type="ARBA" id="ARBA00010617"/>
    </source>
</evidence>
<dbReference type="AlphaFoldDB" id="A0AAV7N2F9"/>
<dbReference type="Pfam" id="PF00067">
    <property type="entry name" value="p450"/>
    <property type="match status" value="1"/>
</dbReference>
<evidence type="ECO:0000256" key="10">
    <source>
        <dbReference type="ARBA" id="ARBA00023004"/>
    </source>
</evidence>
<keyword evidence="9" id="KW-0560">Oxidoreductase</keyword>
<evidence type="ECO:0008006" key="15">
    <source>
        <dbReference type="Google" id="ProtNLM"/>
    </source>
</evidence>
<dbReference type="GO" id="GO:0005789">
    <property type="term" value="C:endoplasmic reticulum membrane"/>
    <property type="evidence" value="ECO:0007669"/>
    <property type="project" value="UniProtKB-SubCell"/>
</dbReference>
<evidence type="ECO:0000313" key="14">
    <source>
        <dbReference type="Proteomes" id="UP001066276"/>
    </source>
</evidence>
<dbReference type="PANTHER" id="PTHR24300:SF153">
    <property type="entry name" value="CYTOCHROME P450 2G1-LIKE-RELATED"/>
    <property type="match status" value="1"/>
</dbReference>
<dbReference type="InterPro" id="IPR050182">
    <property type="entry name" value="Cytochrome_P450_fam2"/>
</dbReference>
<dbReference type="EMBL" id="JANPWB010000013">
    <property type="protein sequence ID" value="KAJ1107398.1"/>
    <property type="molecule type" value="Genomic_DNA"/>
</dbReference>
<feature type="non-terminal residue" evidence="13">
    <location>
        <position position="157"/>
    </location>
</feature>
<keyword evidence="5" id="KW-0349">Heme</keyword>
<evidence type="ECO:0000256" key="7">
    <source>
        <dbReference type="ARBA" id="ARBA00022824"/>
    </source>
</evidence>
<sequence>EKENTSSVFTIMNLVMTVMDIILGAMETTTATTSYGLLALMKHPEIQAKLQEEIDNVTGEKCTPTFADRGKMPYTKAVIAEIQRCCDILPMGAAHAVTRDTPFREFVLPKGTNVFSMLTTSLNDPKYFSDPKKFNPGHFLDENGSFKKVDAFMPFAF</sequence>
<comment type="cofactor">
    <cofactor evidence="1">
        <name>heme</name>
        <dbReference type="ChEBI" id="CHEBI:30413"/>
    </cofactor>
</comment>
<dbReference type="InterPro" id="IPR036396">
    <property type="entry name" value="Cyt_P450_sf"/>
</dbReference>
<dbReference type="GO" id="GO:0016712">
    <property type="term" value="F:oxidoreductase activity, acting on paired donors, with incorporation or reduction of molecular oxygen, reduced flavin or flavoprotein as one donor, and incorporation of one atom of oxygen"/>
    <property type="evidence" value="ECO:0007669"/>
    <property type="project" value="TreeGrafter"/>
</dbReference>
<accession>A0AAV7N2F9</accession>
<keyword evidence="7" id="KW-0256">Endoplasmic reticulum</keyword>
<keyword evidence="8" id="KW-0492">Microsome</keyword>
<reference evidence="13" key="1">
    <citation type="journal article" date="2022" name="bioRxiv">
        <title>Sequencing and chromosome-scale assembly of the giantPleurodeles waltlgenome.</title>
        <authorList>
            <person name="Brown T."/>
            <person name="Elewa A."/>
            <person name="Iarovenko S."/>
            <person name="Subramanian E."/>
            <person name="Araus A.J."/>
            <person name="Petzold A."/>
            <person name="Susuki M."/>
            <person name="Suzuki K.-i.T."/>
            <person name="Hayashi T."/>
            <person name="Toyoda A."/>
            <person name="Oliveira C."/>
            <person name="Osipova E."/>
            <person name="Leigh N.D."/>
            <person name="Simon A."/>
            <person name="Yun M.H."/>
        </authorList>
    </citation>
    <scope>NUCLEOTIDE SEQUENCE</scope>
    <source>
        <strain evidence="13">20211129_DDA</strain>
        <tissue evidence="13">Liver</tissue>
    </source>
</reference>
<dbReference type="Proteomes" id="UP001066276">
    <property type="component" value="Chromosome 9"/>
</dbReference>
<evidence type="ECO:0000256" key="3">
    <source>
        <dbReference type="ARBA" id="ARBA00004406"/>
    </source>
</evidence>
<keyword evidence="6" id="KW-0479">Metal-binding</keyword>
<dbReference type="SUPFAM" id="SSF48264">
    <property type="entry name" value="Cytochrome P450"/>
    <property type="match status" value="1"/>
</dbReference>
<evidence type="ECO:0000256" key="12">
    <source>
        <dbReference type="ARBA" id="ARBA00023136"/>
    </source>
</evidence>
<comment type="caution">
    <text evidence="13">The sequence shown here is derived from an EMBL/GenBank/DDBJ whole genome shotgun (WGS) entry which is preliminary data.</text>
</comment>
<dbReference type="GO" id="GO:0006805">
    <property type="term" value="P:xenobiotic metabolic process"/>
    <property type="evidence" value="ECO:0007669"/>
    <property type="project" value="TreeGrafter"/>
</dbReference>
<comment type="similarity">
    <text evidence="4">Belongs to the cytochrome P450 family.</text>
</comment>
<evidence type="ECO:0000256" key="11">
    <source>
        <dbReference type="ARBA" id="ARBA00023033"/>
    </source>
</evidence>